<proteinExistence type="predicted"/>
<dbReference type="AlphaFoldDB" id="A0A815Z625"/>
<reference evidence="1" key="1">
    <citation type="submission" date="2021-02" db="EMBL/GenBank/DDBJ databases">
        <authorList>
            <person name="Nowell W R."/>
        </authorList>
    </citation>
    <scope>NUCLEOTIDE SEQUENCE</scope>
</reference>
<gene>
    <name evidence="1" type="ORF">GPM918_LOCUS40929</name>
    <name evidence="2" type="ORF">SRO942_LOCUS41925</name>
</gene>
<keyword evidence="3" id="KW-1185">Reference proteome</keyword>
<dbReference type="EMBL" id="CAJNOQ010031195">
    <property type="protein sequence ID" value="CAF1578622.1"/>
    <property type="molecule type" value="Genomic_DNA"/>
</dbReference>
<organism evidence="1 3">
    <name type="scientific">Didymodactylos carnosus</name>
    <dbReference type="NCBI Taxonomy" id="1234261"/>
    <lineage>
        <taxon>Eukaryota</taxon>
        <taxon>Metazoa</taxon>
        <taxon>Spiralia</taxon>
        <taxon>Gnathifera</taxon>
        <taxon>Rotifera</taxon>
        <taxon>Eurotatoria</taxon>
        <taxon>Bdelloidea</taxon>
        <taxon>Philodinida</taxon>
        <taxon>Philodinidae</taxon>
        <taxon>Didymodactylos</taxon>
    </lineage>
</organism>
<protein>
    <submittedName>
        <fullName evidence="1">Uncharacterized protein</fullName>
    </submittedName>
</protein>
<name>A0A815Z625_9BILA</name>
<evidence type="ECO:0000313" key="3">
    <source>
        <dbReference type="Proteomes" id="UP000663829"/>
    </source>
</evidence>
<dbReference type="EMBL" id="CAJOBC010097115">
    <property type="protein sequence ID" value="CAF4445139.1"/>
    <property type="molecule type" value="Genomic_DNA"/>
</dbReference>
<evidence type="ECO:0000313" key="2">
    <source>
        <dbReference type="EMBL" id="CAF4445139.1"/>
    </source>
</evidence>
<sequence>MVYELPFQPFPATMSTDINLKQLIVAVVNTLDAFQLQKGVFFMKNVLDAVNNDSSNEKLLEEMKQNLVHLNIKTELIDINNELRHYIWSVVENILRATVIDRKFVTRNVNKFIDGLQPFVRTNEQQVALDELISAKEDVLGIEMRHRTAYRKQKNCASTLIEDNGSNDELQMTRELQSDC</sequence>
<dbReference type="Proteomes" id="UP000681722">
    <property type="component" value="Unassembled WGS sequence"/>
</dbReference>
<accession>A0A815Z625</accession>
<comment type="caution">
    <text evidence="1">The sequence shown here is derived from an EMBL/GenBank/DDBJ whole genome shotgun (WGS) entry which is preliminary data.</text>
</comment>
<dbReference type="Proteomes" id="UP000663829">
    <property type="component" value="Unassembled WGS sequence"/>
</dbReference>
<dbReference type="OrthoDB" id="9993693at2759"/>
<evidence type="ECO:0000313" key="1">
    <source>
        <dbReference type="EMBL" id="CAF1578622.1"/>
    </source>
</evidence>